<gene>
    <name evidence="6" type="ORF">PICMEDRAFT_70346</name>
</gene>
<feature type="transmembrane region" description="Helical" evidence="5">
    <location>
        <begin position="290"/>
        <end position="306"/>
    </location>
</feature>
<evidence type="ECO:0000256" key="1">
    <source>
        <dbReference type="ARBA" id="ARBA00004141"/>
    </source>
</evidence>
<feature type="transmembrane region" description="Helical" evidence="5">
    <location>
        <begin position="472"/>
        <end position="493"/>
    </location>
</feature>
<feature type="transmembrane region" description="Helical" evidence="5">
    <location>
        <begin position="440"/>
        <end position="460"/>
    </location>
</feature>
<dbReference type="OrthoDB" id="196103at2759"/>
<sequence>MSEQEKSTTLQVNVSKGSSNSFDVALEKDAGGAGATTLQEVKHYTPSEIESSGKFYDKRYVPFLPAYSNATIQIVMLAFVVFMTPGMYNALTGIGASISGPDGVKTQDNSTVALYCTFAGLGFFAGTFCNLMGPRYCLMFGGTGYLIYAGSLLSYNHNQNAGFVIFAGAYLGLCGACLWAAQGSIIMSYPTEEKKGRGIMIFWVIFNLGAVIGAIIPLANNMHSDSSTVKDGTYIAFMVLMGCGSVIAFFMLPKEKVWRDDGTRVVDKALPNWKSEILGSFKLLIKEPKILIMFPMFFASNWFYTYQFNEFNAGRFNIRTRSLNSLLYWFFQMFGAVIMGTILDLKWFRRSVRARIGWGFLFCISMAIWGGGYKFQKSFTRADVTADANGTIKIATMDFKDGAYIGPMFLYIFYGIFDAMFQSYCLWLMGALSNDSEKTAYYAGFYKGIQSAGAAVAWRLDAYGTAYMSMLASSWALVQGSMVVAIPLVFFMVSDHTEEEPERILEEDEFSPIVALASGEGRIV</sequence>
<feature type="transmembrane region" description="Helical" evidence="5">
    <location>
        <begin position="201"/>
        <end position="220"/>
    </location>
</feature>
<feature type="transmembrane region" description="Helical" evidence="5">
    <location>
        <begin position="326"/>
        <end position="345"/>
    </location>
</feature>
<reference evidence="6 7" key="1">
    <citation type="journal article" date="2016" name="Proc. Natl. Acad. Sci. U.S.A.">
        <title>Comparative genomics of biotechnologically important yeasts.</title>
        <authorList>
            <person name="Riley R."/>
            <person name="Haridas S."/>
            <person name="Wolfe K.H."/>
            <person name="Lopes M.R."/>
            <person name="Hittinger C.T."/>
            <person name="Goeker M."/>
            <person name="Salamov A.A."/>
            <person name="Wisecaver J.H."/>
            <person name="Long T.M."/>
            <person name="Calvey C.H."/>
            <person name="Aerts A.L."/>
            <person name="Barry K.W."/>
            <person name="Choi C."/>
            <person name="Clum A."/>
            <person name="Coughlan A.Y."/>
            <person name="Deshpande S."/>
            <person name="Douglass A.P."/>
            <person name="Hanson S.J."/>
            <person name="Klenk H.-P."/>
            <person name="LaButti K.M."/>
            <person name="Lapidus A."/>
            <person name="Lindquist E.A."/>
            <person name="Lipzen A.M."/>
            <person name="Meier-Kolthoff J.P."/>
            <person name="Ohm R.A."/>
            <person name="Otillar R.P."/>
            <person name="Pangilinan J.L."/>
            <person name="Peng Y."/>
            <person name="Rokas A."/>
            <person name="Rosa C.A."/>
            <person name="Scheuner C."/>
            <person name="Sibirny A.A."/>
            <person name="Slot J.C."/>
            <person name="Stielow J.B."/>
            <person name="Sun H."/>
            <person name="Kurtzman C.P."/>
            <person name="Blackwell M."/>
            <person name="Grigoriev I.V."/>
            <person name="Jeffries T.W."/>
        </authorList>
    </citation>
    <scope>NUCLEOTIDE SEQUENCE [LARGE SCALE GENOMIC DNA]</scope>
    <source>
        <strain evidence="6 7">NRRL Y-2026</strain>
    </source>
</reference>
<dbReference type="EMBL" id="KV454001">
    <property type="protein sequence ID" value="ODQ48730.1"/>
    <property type="molecule type" value="Genomic_DNA"/>
</dbReference>
<keyword evidence="2 5" id="KW-0812">Transmembrane</keyword>
<dbReference type="InterPro" id="IPR051617">
    <property type="entry name" value="UNC-93-like_regulator"/>
</dbReference>
<dbReference type="PANTHER" id="PTHR23294">
    <property type="entry name" value="ET TRANSLATION PRODUCT-RELATED"/>
    <property type="match status" value="1"/>
</dbReference>
<dbReference type="CDD" id="cd06178">
    <property type="entry name" value="MFS_unc93-like"/>
    <property type="match status" value="1"/>
</dbReference>
<evidence type="ECO:0000313" key="7">
    <source>
        <dbReference type="Proteomes" id="UP000094455"/>
    </source>
</evidence>
<evidence type="ECO:0000256" key="3">
    <source>
        <dbReference type="ARBA" id="ARBA00022989"/>
    </source>
</evidence>
<dbReference type="GeneID" id="30180303"/>
<organism evidence="6 7">
    <name type="scientific">Pichia membranifaciens NRRL Y-2026</name>
    <dbReference type="NCBI Taxonomy" id="763406"/>
    <lineage>
        <taxon>Eukaryota</taxon>
        <taxon>Fungi</taxon>
        <taxon>Dikarya</taxon>
        <taxon>Ascomycota</taxon>
        <taxon>Saccharomycotina</taxon>
        <taxon>Pichiomycetes</taxon>
        <taxon>Pichiales</taxon>
        <taxon>Pichiaceae</taxon>
        <taxon>Pichia</taxon>
    </lineage>
</organism>
<dbReference type="PANTHER" id="PTHR23294:SF59">
    <property type="entry name" value="UNC93-LIKE PROTEIN C922.05C"/>
    <property type="match status" value="1"/>
</dbReference>
<proteinExistence type="predicted"/>
<dbReference type="RefSeq" id="XP_019019843.1">
    <property type="nucleotide sequence ID" value="XM_019163616.1"/>
</dbReference>
<protein>
    <recommendedName>
        <fullName evidence="8">Major facilitator superfamily (MFS) profile domain-containing protein</fullName>
    </recommendedName>
</protein>
<evidence type="ECO:0000313" key="6">
    <source>
        <dbReference type="EMBL" id="ODQ48730.1"/>
    </source>
</evidence>
<comment type="subcellular location">
    <subcellularLocation>
        <location evidence="1">Membrane</location>
        <topology evidence="1">Multi-pass membrane protein</topology>
    </subcellularLocation>
</comment>
<evidence type="ECO:0008006" key="8">
    <source>
        <dbReference type="Google" id="ProtNLM"/>
    </source>
</evidence>
<name>A0A1E3NRM2_9ASCO</name>
<feature type="transmembrane region" description="Helical" evidence="5">
    <location>
        <begin position="232"/>
        <end position="252"/>
    </location>
</feature>
<feature type="transmembrane region" description="Helical" evidence="5">
    <location>
        <begin position="161"/>
        <end position="181"/>
    </location>
</feature>
<dbReference type="Proteomes" id="UP000094455">
    <property type="component" value="Unassembled WGS sequence"/>
</dbReference>
<dbReference type="InterPro" id="IPR010291">
    <property type="entry name" value="Ion_channel_UNC-93"/>
</dbReference>
<evidence type="ECO:0000256" key="2">
    <source>
        <dbReference type="ARBA" id="ARBA00022692"/>
    </source>
</evidence>
<keyword evidence="3 5" id="KW-1133">Transmembrane helix</keyword>
<dbReference type="STRING" id="763406.A0A1E3NRM2"/>
<dbReference type="SUPFAM" id="SSF103473">
    <property type="entry name" value="MFS general substrate transporter"/>
    <property type="match status" value="1"/>
</dbReference>
<feature type="transmembrane region" description="Helical" evidence="5">
    <location>
        <begin position="112"/>
        <end position="129"/>
    </location>
</feature>
<keyword evidence="7" id="KW-1185">Reference proteome</keyword>
<feature type="transmembrane region" description="Helical" evidence="5">
    <location>
        <begin position="357"/>
        <end position="375"/>
    </location>
</feature>
<keyword evidence="4 5" id="KW-0472">Membrane</keyword>
<dbReference type="Gene3D" id="1.20.1250.20">
    <property type="entry name" value="MFS general substrate transporter like domains"/>
    <property type="match status" value="1"/>
</dbReference>
<dbReference type="AlphaFoldDB" id="A0A1E3NRM2"/>
<feature type="transmembrane region" description="Helical" evidence="5">
    <location>
        <begin position="408"/>
        <end position="428"/>
    </location>
</feature>
<evidence type="ECO:0000256" key="4">
    <source>
        <dbReference type="ARBA" id="ARBA00023136"/>
    </source>
</evidence>
<evidence type="ECO:0000256" key="5">
    <source>
        <dbReference type="SAM" id="Phobius"/>
    </source>
</evidence>
<dbReference type="GO" id="GO:0016020">
    <property type="term" value="C:membrane"/>
    <property type="evidence" value="ECO:0007669"/>
    <property type="project" value="UniProtKB-SubCell"/>
</dbReference>
<accession>A0A1E3NRM2</accession>
<dbReference type="Pfam" id="PF05978">
    <property type="entry name" value="UNC-93"/>
    <property type="match status" value="1"/>
</dbReference>
<dbReference type="InterPro" id="IPR036259">
    <property type="entry name" value="MFS_trans_sf"/>
</dbReference>